<evidence type="ECO:0000256" key="1">
    <source>
        <dbReference type="ARBA" id="ARBA00004141"/>
    </source>
</evidence>
<reference evidence="8 9" key="1">
    <citation type="journal article" date="2021" name="Elife">
        <title>Chloroplast acquisition without the gene transfer in kleptoplastic sea slugs, Plakobranchus ocellatus.</title>
        <authorList>
            <person name="Maeda T."/>
            <person name="Takahashi S."/>
            <person name="Yoshida T."/>
            <person name="Shimamura S."/>
            <person name="Takaki Y."/>
            <person name="Nagai Y."/>
            <person name="Toyoda A."/>
            <person name="Suzuki Y."/>
            <person name="Arimoto A."/>
            <person name="Ishii H."/>
            <person name="Satoh N."/>
            <person name="Nishiyama T."/>
            <person name="Hasebe M."/>
            <person name="Maruyama T."/>
            <person name="Minagawa J."/>
            <person name="Obokata J."/>
            <person name="Shigenobu S."/>
        </authorList>
    </citation>
    <scope>NUCLEOTIDE SEQUENCE [LARGE SCALE GENOMIC DNA]</scope>
</reference>
<feature type="transmembrane region" description="Helical" evidence="6">
    <location>
        <begin position="228"/>
        <end position="246"/>
    </location>
</feature>
<feature type="domain" description="SLC26A/SulP transporter" evidence="7">
    <location>
        <begin position="198"/>
        <end position="349"/>
    </location>
</feature>
<feature type="compositionally biased region" description="Polar residues" evidence="5">
    <location>
        <begin position="1"/>
        <end position="18"/>
    </location>
</feature>
<gene>
    <name evidence="8" type="ORF">PoB_003243600</name>
</gene>
<dbReference type="InterPro" id="IPR001902">
    <property type="entry name" value="SLC26A/SulP_fam"/>
</dbReference>
<protein>
    <submittedName>
        <fullName evidence="8">Sulfate transporter-like</fullName>
    </submittedName>
</protein>
<dbReference type="Pfam" id="PF00916">
    <property type="entry name" value="Sulfate_transp"/>
    <property type="match status" value="1"/>
</dbReference>
<dbReference type="GO" id="GO:0055085">
    <property type="term" value="P:transmembrane transport"/>
    <property type="evidence" value="ECO:0007669"/>
    <property type="project" value="InterPro"/>
</dbReference>
<dbReference type="AlphaFoldDB" id="A0AAV4AC36"/>
<keyword evidence="2 6" id="KW-0812">Transmembrane</keyword>
<keyword evidence="4 6" id="KW-0472">Membrane</keyword>
<dbReference type="Proteomes" id="UP000735302">
    <property type="component" value="Unassembled WGS sequence"/>
</dbReference>
<dbReference type="EMBL" id="BLXT01003756">
    <property type="protein sequence ID" value="GFO05931.1"/>
    <property type="molecule type" value="Genomic_DNA"/>
</dbReference>
<organism evidence="8 9">
    <name type="scientific">Plakobranchus ocellatus</name>
    <dbReference type="NCBI Taxonomy" id="259542"/>
    <lineage>
        <taxon>Eukaryota</taxon>
        <taxon>Metazoa</taxon>
        <taxon>Spiralia</taxon>
        <taxon>Lophotrochozoa</taxon>
        <taxon>Mollusca</taxon>
        <taxon>Gastropoda</taxon>
        <taxon>Heterobranchia</taxon>
        <taxon>Euthyneura</taxon>
        <taxon>Panpulmonata</taxon>
        <taxon>Sacoglossa</taxon>
        <taxon>Placobranchoidea</taxon>
        <taxon>Plakobranchidae</taxon>
        <taxon>Plakobranchus</taxon>
    </lineage>
</organism>
<feature type="region of interest" description="Disordered" evidence="5">
    <location>
        <begin position="1"/>
        <end position="91"/>
    </location>
</feature>
<evidence type="ECO:0000256" key="2">
    <source>
        <dbReference type="ARBA" id="ARBA00022692"/>
    </source>
</evidence>
<feature type="transmembrane region" description="Helical" evidence="6">
    <location>
        <begin position="295"/>
        <end position="314"/>
    </location>
</feature>
<keyword evidence="9" id="KW-1185">Reference proteome</keyword>
<proteinExistence type="predicted"/>
<keyword evidence="3 6" id="KW-1133">Transmembrane helix</keyword>
<evidence type="ECO:0000313" key="8">
    <source>
        <dbReference type="EMBL" id="GFO05931.1"/>
    </source>
</evidence>
<comment type="caution">
    <text evidence="8">The sequence shown here is derived from an EMBL/GenBank/DDBJ whole genome shotgun (WGS) entry which is preliminary data.</text>
</comment>
<dbReference type="PANTHER" id="PTHR11814">
    <property type="entry name" value="SULFATE TRANSPORTER"/>
    <property type="match status" value="1"/>
</dbReference>
<evidence type="ECO:0000259" key="7">
    <source>
        <dbReference type="Pfam" id="PF00916"/>
    </source>
</evidence>
<evidence type="ECO:0000256" key="5">
    <source>
        <dbReference type="SAM" id="MobiDB-lite"/>
    </source>
</evidence>
<sequence length="354" mass="38989">MEKTENTPTPTAVSSSHTTEVEDAPLQAAPESSTTHSPTNILNFFPKDALRSSLSSATDAPEASPYTVDVDSTQGSELQDDFATPAAPPHTSNLEVLHSSVLQELFSVASDSSVAKDTGRFDGGGREERPVRILSFKLADEPPEPKAQVKRNAYTYDDIERIYLRLEQEKQPPQPLTWDKLFPVLGYVKEYNYRTDLMPDLVSGLSVAWLHMPQGLAFGFLANLTPISGVYACMFSALVYVVFGTIPHMSMGTNAMLSLITADMVEREADRYIARYYKESDPPDSSSEERMDVKLNVAMTSTFICGIILALMGVLRMGFLTYYVPSSFINGFTSAVALHMVLSQVNAVTNRRLT</sequence>
<name>A0AAV4AC36_9GAST</name>
<comment type="subcellular location">
    <subcellularLocation>
        <location evidence="1">Membrane</location>
        <topology evidence="1">Multi-pass membrane protein</topology>
    </subcellularLocation>
</comment>
<feature type="compositionally biased region" description="Polar residues" evidence="5">
    <location>
        <begin position="30"/>
        <end position="42"/>
    </location>
</feature>
<evidence type="ECO:0000256" key="4">
    <source>
        <dbReference type="ARBA" id="ARBA00023136"/>
    </source>
</evidence>
<accession>A0AAV4AC36</accession>
<dbReference type="GO" id="GO:0016020">
    <property type="term" value="C:membrane"/>
    <property type="evidence" value="ECO:0007669"/>
    <property type="project" value="UniProtKB-SubCell"/>
</dbReference>
<feature type="transmembrane region" description="Helical" evidence="6">
    <location>
        <begin position="320"/>
        <end position="342"/>
    </location>
</feature>
<evidence type="ECO:0000313" key="9">
    <source>
        <dbReference type="Proteomes" id="UP000735302"/>
    </source>
</evidence>
<dbReference type="InterPro" id="IPR011547">
    <property type="entry name" value="SLC26A/SulP_dom"/>
</dbReference>
<evidence type="ECO:0000256" key="6">
    <source>
        <dbReference type="SAM" id="Phobius"/>
    </source>
</evidence>
<evidence type="ECO:0000256" key="3">
    <source>
        <dbReference type="ARBA" id="ARBA00022989"/>
    </source>
</evidence>